<dbReference type="EMBL" id="CAJNOG010000100">
    <property type="protein sequence ID" value="CAF0941497.1"/>
    <property type="molecule type" value="Genomic_DNA"/>
</dbReference>
<gene>
    <name evidence="20" type="ORF">JYZ213_LOCUS12757</name>
</gene>
<evidence type="ECO:0000256" key="16">
    <source>
        <dbReference type="ARBA" id="ARBA00030982"/>
    </source>
</evidence>
<evidence type="ECO:0000256" key="3">
    <source>
        <dbReference type="ARBA" id="ARBA00010719"/>
    </source>
</evidence>
<evidence type="ECO:0000256" key="2">
    <source>
        <dbReference type="ARBA" id="ARBA00005899"/>
    </source>
</evidence>
<sequence length="1421" mass="156584">MSTKAIYEATGKKLLNKYLGSTATECRCVSIDADTDWNDLVAKNTWLNTERLVAKPDQLIKRRGKLGLIKGNVDLQGAKDFIQQNLNKEISIGHTNGKLKHFIIEPYINHENADEMYICIYSNREGEVILFHHEGGIDIGDVDSKSLKYSIKIDDPFDVKTMESTLLKNVSNDRRSHLSTFITKLFEVYMDLQFTYLEINPLVVTPKSIFILDLASRLDQTADYLCAPKWGKIEFPPPFGRDAFAEEAYIAELDAKSGASLKLTILNPKGRVWTMVAGGGASVIYSDTICDLGFSHELANYGEYSGAPSEQQTYEYAKTILSLMGKEKHSDGKVLIIGGGIANFTNVAATFKGIVKALQEYRERLIEHKISIFVRRAGPNYQEGLRVMREVGSSLGVPVHVFGPETHMTAVVGMALGKRPIVAPEQSELTTANFLLPTSVNQPLTHVNEQDKNSNTSIENQSKMQNGGTIVNGTSSTSTHNQQNGVDKDVNRPLFTNTTKAIVWGMQTKAVQGMLDFDHVCHLVTPKSIFILDLASRLDQTADYLCAPKWGKIEFPPPFGRDAFAEEAYIAELDAKSGASLKLTVLNPKGRVWTMVAGGGASVIYSDTICDLGFSHELANYGEYSGAPSEQQTYEYAKTILSLMSKEKHSDGKVLIIGGGIANFTNVAATFKGIVKALQEYRERLIEHKISIFVRRAGPNYQEGLRVMREVGSSLGVPVHVFGPETHMTAVVGMALGKRPIVAPEQSELTTANFLLPTSVNQPLTHVNEQDKNSNTSLENQSKMQNGGTMLNGTSSTSTHNQQNGVDKDVNRPLFTNTTKAIVWGMQTKAVQGMLDFDHVCHRKQPSVVAMIYPFTGDHQQKFYWGHEEILIPCYKNMADCMKRHSDADVLINFASLRSAYESTVETMKYSQIRSIAIIAEGIPEQYTRRMIRLAHEKGVFLIGPATVGGLKAGCFKIGHTGGMLDNILMSKLYRPGSVAYVSRSGGMSNELNNIICRNSDGVYEGIAIGGDRYPGTTFTDHIFRYENDPEAKVIVLLGEVGGIEEYYICDAIKSKRITKPLIAWCIGTCSSMFTSEVQFGHAGSHADNDGETAVAKNKALKAAGAYVPNSFDELGDLIHTVFNKLVQSGQITPKPDVLPPSVPMDYDWARELGLIRKPASFMTSIVDDRGQEVLYAGMPITEVIKEDMGIGGVLSLLWFRTRLPKYATKFLEMILMVTADHGPAVSGAHNTIVCARAGKDLVSCLASGLLTIGERFGGALDDAAKQFSSAYDTGLHPADFVNKMRKEGQLIMGIGHRVKSLNNPDMRVVLLKQYVKEHFPTTPLLDYALEVEKITVSKKPNLILNVDGCIGVAMVDLLRNCGCFTLEESAEFIENGALNGLFVLGRSLGFIGHFLDQKRLRQGLYRHPWDDISYILPEAM</sequence>
<dbReference type="InterPro" id="IPR016143">
    <property type="entry name" value="Citrate_synth-like_sm_a-sub"/>
</dbReference>
<dbReference type="PANTHER" id="PTHR23118:SF42">
    <property type="entry name" value="ATP-CITRATE SYNTHASE"/>
    <property type="match status" value="1"/>
</dbReference>
<comment type="similarity">
    <text evidence="3">In the N-terminal section; belongs to the succinate/malate CoA ligase beta subunit family.</text>
</comment>
<dbReference type="GO" id="GO:0046872">
    <property type="term" value="F:metal ion binding"/>
    <property type="evidence" value="ECO:0007669"/>
    <property type="project" value="UniProtKB-KW"/>
</dbReference>
<dbReference type="InterPro" id="IPR005811">
    <property type="entry name" value="SUCC_ACL_C"/>
</dbReference>
<dbReference type="InterPro" id="IPR032263">
    <property type="entry name" value="Citrate-bd"/>
</dbReference>
<dbReference type="Pfam" id="PF24948">
    <property type="entry name" value="Citrate_synth_N"/>
    <property type="match status" value="1"/>
</dbReference>
<feature type="compositionally biased region" description="Polar residues" evidence="18">
    <location>
        <begin position="446"/>
        <end position="485"/>
    </location>
</feature>
<organism evidence="20 21">
    <name type="scientific">Adineta steineri</name>
    <dbReference type="NCBI Taxonomy" id="433720"/>
    <lineage>
        <taxon>Eukaryota</taxon>
        <taxon>Metazoa</taxon>
        <taxon>Spiralia</taxon>
        <taxon>Gnathifera</taxon>
        <taxon>Rotifera</taxon>
        <taxon>Eurotatoria</taxon>
        <taxon>Bdelloidea</taxon>
        <taxon>Adinetida</taxon>
        <taxon>Adinetidae</taxon>
        <taxon>Adineta</taxon>
    </lineage>
</organism>
<dbReference type="FunFam" id="3.40.50.261:FF:000003">
    <property type="entry name" value="ATP-citrate synthase subunit"/>
    <property type="match status" value="1"/>
</dbReference>
<accession>A0A814CKL7</accession>
<dbReference type="SMART" id="SM00881">
    <property type="entry name" value="CoA_binding"/>
    <property type="match status" value="1"/>
</dbReference>
<comment type="caution">
    <text evidence="20">The sequence shown here is derived from an EMBL/GenBank/DDBJ whole genome shotgun (WGS) entry which is preliminary data.</text>
</comment>
<proteinExistence type="inferred from homology"/>
<dbReference type="Gene3D" id="3.30.470.110">
    <property type="match status" value="1"/>
</dbReference>
<dbReference type="InterPro" id="IPR036969">
    <property type="entry name" value="Citrate_synthase_sf"/>
</dbReference>
<evidence type="ECO:0000256" key="13">
    <source>
        <dbReference type="ARBA" id="ARBA00022842"/>
    </source>
</evidence>
<dbReference type="Gene3D" id="1.10.230.10">
    <property type="entry name" value="Cytochrome P450-Terp, domain 2"/>
    <property type="match status" value="1"/>
</dbReference>
<comment type="similarity">
    <text evidence="2">In the C-terminal section; belongs to the succinate/malate CoA ligase alpha subunit family.</text>
</comment>
<dbReference type="InterPro" id="IPR016102">
    <property type="entry name" value="Succinyl-CoA_synth-like"/>
</dbReference>
<evidence type="ECO:0000256" key="11">
    <source>
        <dbReference type="ARBA" id="ARBA00022741"/>
    </source>
</evidence>
<comment type="subcellular location">
    <subcellularLocation>
        <location evidence="1">Cytoplasm</location>
    </subcellularLocation>
</comment>
<evidence type="ECO:0000256" key="7">
    <source>
        <dbReference type="ARBA" id="ARBA00022516"/>
    </source>
</evidence>
<feature type="compositionally biased region" description="Polar residues" evidence="18">
    <location>
        <begin position="766"/>
        <end position="805"/>
    </location>
</feature>
<dbReference type="Pfam" id="PF00549">
    <property type="entry name" value="Ligase_CoA"/>
    <property type="match status" value="1"/>
</dbReference>
<evidence type="ECO:0000256" key="6">
    <source>
        <dbReference type="ARBA" id="ARBA00022490"/>
    </source>
</evidence>
<keyword evidence="6" id="KW-0963">Cytoplasm</keyword>
<keyword evidence="11" id="KW-0547">Nucleotide-binding</keyword>
<dbReference type="PANTHER" id="PTHR23118">
    <property type="entry name" value="ATP-CITRATE SYNTHASE"/>
    <property type="match status" value="1"/>
</dbReference>
<evidence type="ECO:0000256" key="5">
    <source>
        <dbReference type="ARBA" id="ARBA00012639"/>
    </source>
</evidence>
<evidence type="ECO:0000256" key="14">
    <source>
        <dbReference type="ARBA" id="ARBA00023098"/>
    </source>
</evidence>
<dbReference type="InterPro" id="IPR002020">
    <property type="entry name" value="Citrate_synthase"/>
</dbReference>
<dbReference type="FunFam" id="1.10.230.10:FF:000004">
    <property type="entry name" value="ATP-citrate synthase"/>
    <property type="match status" value="1"/>
</dbReference>
<dbReference type="Proteomes" id="UP000663845">
    <property type="component" value="Unassembled WGS sequence"/>
</dbReference>
<evidence type="ECO:0000256" key="12">
    <source>
        <dbReference type="ARBA" id="ARBA00022840"/>
    </source>
</evidence>
<dbReference type="InterPro" id="IPR056749">
    <property type="entry name" value="Citrate_synth_N"/>
</dbReference>
<protein>
    <recommendedName>
        <fullName evidence="5">ATP citrate synthase</fullName>
        <ecNumber evidence="5">2.3.3.8</ecNumber>
    </recommendedName>
    <alternativeName>
        <fullName evidence="15">ATP-citrate (pro-S-)-lyase</fullName>
    </alternativeName>
    <alternativeName>
        <fullName evidence="16">Citrate cleavage enzyme</fullName>
    </alternativeName>
</protein>
<evidence type="ECO:0000256" key="9">
    <source>
        <dbReference type="ARBA" id="ARBA00022679"/>
    </source>
</evidence>
<keyword evidence="14" id="KW-0443">Lipid metabolism</keyword>
<feature type="domain" description="CoA-binding" evidence="19">
    <location>
        <begin position="814"/>
        <end position="923"/>
    </location>
</feature>
<dbReference type="Gene3D" id="3.40.50.261">
    <property type="entry name" value="Succinyl-CoA synthetase domains"/>
    <property type="match status" value="3"/>
</dbReference>
<keyword evidence="10" id="KW-0479">Metal-binding</keyword>
<dbReference type="Pfam" id="PF02629">
    <property type="entry name" value="CoA_binding"/>
    <property type="match status" value="1"/>
</dbReference>
<dbReference type="EC" id="2.3.3.8" evidence="5"/>
<dbReference type="Pfam" id="PF00285">
    <property type="entry name" value="Citrate_synt"/>
    <property type="match status" value="1"/>
</dbReference>
<evidence type="ECO:0000256" key="8">
    <source>
        <dbReference type="ARBA" id="ARBA00022553"/>
    </source>
</evidence>
<dbReference type="GO" id="GO:0003878">
    <property type="term" value="F:ATP citrate synthase activity"/>
    <property type="evidence" value="ECO:0007669"/>
    <property type="project" value="UniProtKB-EC"/>
</dbReference>
<evidence type="ECO:0000256" key="10">
    <source>
        <dbReference type="ARBA" id="ARBA00022723"/>
    </source>
</evidence>
<dbReference type="PROSITE" id="PS01216">
    <property type="entry name" value="SUCCINYL_COA_LIG_1"/>
    <property type="match status" value="1"/>
</dbReference>
<dbReference type="InterPro" id="IPR033847">
    <property type="entry name" value="Citrt_syn/SCS-alpha_CS"/>
</dbReference>
<dbReference type="Gene3D" id="3.40.50.720">
    <property type="entry name" value="NAD(P)-binding Rossmann-like Domain"/>
    <property type="match status" value="2"/>
</dbReference>
<evidence type="ECO:0000256" key="17">
    <source>
        <dbReference type="ARBA" id="ARBA00093367"/>
    </source>
</evidence>
<evidence type="ECO:0000256" key="4">
    <source>
        <dbReference type="ARBA" id="ARBA00011881"/>
    </source>
</evidence>
<keyword evidence="12" id="KW-0067">ATP-binding</keyword>
<dbReference type="GO" id="GO:0006085">
    <property type="term" value="P:acetyl-CoA biosynthetic process"/>
    <property type="evidence" value="ECO:0007669"/>
    <property type="project" value="TreeGrafter"/>
</dbReference>
<dbReference type="InterPro" id="IPR036291">
    <property type="entry name" value="NAD(P)-bd_dom_sf"/>
</dbReference>
<dbReference type="SUPFAM" id="SSF52210">
    <property type="entry name" value="Succinyl-CoA synthetase domains"/>
    <property type="match status" value="2"/>
</dbReference>
<evidence type="ECO:0000259" key="19">
    <source>
        <dbReference type="SMART" id="SM00881"/>
    </source>
</evidence>
<keyword evidence="9" id="KW-0808">Transferase</keyword>
<dbReference type="Pfam" id="PF16114">
    <property type="entry name" value="Citrate_bind"/>
    <property type="match status" value="2"/>
</dbReference>
<dbReference type="CDD" id="cd06100">
    <property type="entry name" value="CCL_ACL-C"/>
    <property type="match status" value="1"/>
</dbReference>
<evidence type="ECO:0000313" key="20">
    <source>
        <dbReference type="EMBL" id="CAF0941497.1"/>
    </source>
</evidence>
<dbReference type="GO" id="GO:0006633">
    <property type="term" value="P:fatty acid biosynthetic process"/>
    <property type="evidence" value="ECO:0007669"/>
    <property type="project" value="TreeGrafter"/>
</dbReference>
<dbReference type="InterPro" id="IPR003781">
    <property type="entry name" value="CoA-bd"/>
</dbReference>
<evidence type="ECO:0000256" key="1">
    <source>
        <dbReference type="ARBA" id="ARBA00004496"/>
    </source>
</evidence>
<comment type="subunit">
    <text evidence="4">Homotetramer.</text>
</comment>
<evidence type="ECO:0000256" key="18">
    <source>
        <dbReference type="SAM" id="MobiDB-lite"/>
    </source>
</evidence>
<dbReference type="SUPFAM" id="SSF48256">
    <property type="entry name" value="Citrate synthase"/>
    <property type="match status" value="1"/>
</dbReference>
<keyword evidence="7" id="KW-0444">Lipid biosynthesis</keyword>
<dbReference type="GO" id="GO:0005524">
    <property type="term" value="F:ATP binding"/>
    <property type="evidence" value="ECO:0007669"/>
    <property type="project" value="UniProtKB-KW"/>
</dbReference>
<feature type="region of interest" description="Disordered" evidence="18">
    <location>
        <begin position="446"/>
        <end position="491"/>
    </location>
</feature>
<name>A0A814CKL7_9BILA</name>
<feature type="region of interest" description="Disordered" evidence="18">
    <location>
        <begin position="766"/>
        <end position="811"/>
    </location>
</feature>
<evidence type="ECO:0000256" key="15">
    <source>
        <dbReference type="ARBA" id="ARBA00030151"/>
    </source>
</evidence>
<keyword evidence="13" id="KW-0460">Magnesium</keyword>
<dbReference type="GO" id="GO:0005829">
    <property type="term" value="C:cytosol"/>
    <property type="evidence" value="ECO:0007669"/>
    <property type="project" value="TreeGrafter"/>
</dbReference>
<keyword evidence="8" id="KW-0597">Phosphoprotein</keyword>
<dbReference type="SUPFAM" id="SSF56059">
    <property type="entry name" value="Glutathione synthetase ATP-binding domain-like"/>
    <property type="match status" value="1"/>
</dbReference>
<reference evidence="20" key="1">
    <citation type="submission" date="2021-02" db="EMBL/GenBank/DDBJ databases">
        <authorList>
            <person name="Nowell W R."/>
        </authorList>
    </citation>
    <scope>NUCLEOTIDE SEQUENCE</scope>
</reference>
<dbReference type="SUPFAM" id="SSF51735">
    <property type="entry name" value="NAD(P)-binding Rossmann-fold domains"/>
    <property type="match status" value="1"/>
</dbReference>
<dbReference type="FunFam" id="3.40.50.261:FF:000004">
    <property type="entry name" value="ATP-citrate synthase subunit"/>
    <property type="match status" value="2"/>
</dbReference>
<comment type="function">
    <text evidence="17">Catalyzes the cleavage of citrate into oxaloacetate and acetyl-CoA, the latter serving as common substrate in multiple biochemical reactions in protein, carbohydrate and lipid metabolism.</text>
</comment>
<evidence type="ECO:0000313" key="21">
    <source>
        <dbReference type="Proteomes" id="UP000663845"/>
    </source>
</evidence>
<dbReference type="FunFam" id="3.40.50.720:FF:000024">
    <property type="entry name" value="Probable ATP-citrate synthase"/>
    <property type="match status" value="1"/>
</dbReference>